<dbReference type="SUPFAM" id="SSF55961">
    <property type="entry name" value="Bet v1-like"/>
    <property type="match status" value="1"/>
</dbReference>
<accession>A0ABW6BF35</accession>
<dbReference type="RefSeq" id="WP_320185884.1">
    <property type="nucleotide sequence ID" value="NZ_CP138332.1"/>
</dbReference>
<dbReference type="PANTHER" id="PTHR36166">
    <property type="entry name" value="CHROMOSOME 9, WHOLE GENOME SHOTGUN SEQUENCE"/>
    <property type="match status" value="1"/>
</dbReference>
<dbReference type="InterPro" id="IPR019587">
    <property type="entry name" value="Polyketide_cyclase/dehydratase"/>
</dbReference>
<proteinExistence type="predicted"/>
<reference evidence="2" key="1">
    <citation type="journal article" date="2019" name="Int. J. Syst. Evol. Microbiol.">
        <title>The Global Catalogue of Microorganisms (GCM) 10K type strain sequencing project: providing services to taxonomists for standard genome sequencing and annotation.</title>
        <authorList>
            <consortium name="The Broad Institute Genomics Platform"/>
            <consortium name="The Broad Institute Genome Sequencing Center for Infectious Disease"/>
            <person name="Wu L."/>
            <person name="Ma J."/>
        </authorList>
    </citation>
    <scope>NUCLEOTIDE SEQUENCE [LARGE SCALE GENOMIC DNA]</scope>
    <source>
        <strain evidence="2">KCTC 22814</strain>
    </source>
</reference>
<dbReference type="PANTHER" id="PTHR36166:SF1">
    <property type="entry name" value="SRPBCC DOMAIN-CONTAINING PROTEIN"/>
    <property type="match status" value="1"/>
</dbReference>
<gene>
    <name evidence="1" type="ORF">ACFS7Y_12030</name>
</gene>
<sequence length="151" mass="17424">MRKIDIEKQININATVEQVWQVFSDFKAYTEWSPTILFLTAAPQQGESTTVLLQQPDGKKMTMHPKVLQLVEMKELRWRGRLLLPGLFDGEHYFILKPLPNGTTLFIQGEHFDGLLVPLLRKMILGPTQRGFEAFNQALKRKVEEQVTMSL</sequence>
<dbReference type="EMBL" id="JBHUPB010000008">
    <property type="protein sequence ID" value="MFD2968122.1"/>
    <property type="molecule type" value="Genomic_DNA"/>
</dbReference>
<keyword evidence="2" id="KW-1185">Reference proteome</keyword>
<protein>
    <submittedName>
        <fullName evidence="1">SRPBCC domain-containing protein</fullName>
    </submittedName>
</protein>
<dbReference type="Pfam" id="PF10604">
    <property type="entry name" value="Polyketide_cyc2"/>
    <property type="match status" value="1"/>
</dbReference>
<dbReference type="CDD" id="cd07822">
    <property type="entry name" value="SRPBCC_4"/>
    <property type="match status" value="1"/>
</dbReference>
<name>A0ABW6BF35_9SPHI</name>
<dbReference type="InterPro" id="IPR023393">
    <property type="entry name" value="START-like_dom_sf"/>
</dbReference>
<evidence type="ECO:0000313" key="1">
    <source>
        <dbReference type="EMBL" id="MFD2968122.1"/>
    </source>
</evidence>
<dbReference type="Proteomes" id="UP001597525">
    <property type="component" value="Unassembled WGS sequence"/>
</dbReference>
<evidence type="ECO:0000313" key="2">
    <source>
        <dbReference type="Proteomes" id="UP001597525"/>
    </source>
</evidence>
<organism evidence="1 2">
    <name type="scientific">Sphingobacterium bambusae</name>
    <dbReference type="NCBI Taxonomy" id="662858"/>
    <lineage>
        <taxon>Bacteria</taxon>
        <taxon>Pseudomonadati</taxon>
        <taxon>Bacteroidota</taxon>
        <taxon>Sphingobacteriia</taxon>
        <taxon>Sphingobacteriales</taxon>
        <taxon>Sphingobacteriaceae</taxon>
        <taxon>Sphingobacterium</taxon>
    </lineage>
</organism>
<comment type="caution">
    <text evidence="1">The sequence shown here is derived from an EMBL/GenBank/DDBJ whole genome shotgun (WGS) entry which is preliminary data.</text>
</comment>
<dbReference type="Gene3D" id="3.30.530.20">
    <property type="match status" value="1"/>
</dbReference>